<proteinExistence type="predicted"/>
<evidence type="ECO:0000313" key="2">
    <source>
        <dbReference type="Proteomes" id="UP000656813"/>
    </source>
</evidence>
<protein>
    <submittedName>
        <fullName evidence="1">Uncharacterized protein</fullName>
    </submittedName>
</protein>
<dbReference type="EMBL" id="BMFV01000031">
    <property type="protein sequence ID" value="GGH86204.1"/>
    <property type="molecule type" value="Genomic_DNA"/>
</dbReference>
<reference evidence="1" key="1">
    <citation type="journal article" date="2014" name="Int. J. Syst. Evol. Microbiol.">
        <title>Complete genome sequence of Corynebacterium casei LMG S-19264T (=DSM 44701T), isolated from a smear-ripened cheese.</title>
        <authorList>
            <consortium name="US DOE Joint Genome Institute (JGI-PGF)"/>
            <person name="Walter F."/>
            <person name="Albersmeier A."/>
            <person name="Kalinowski J."/>
            <person name="Ruckert C."/>
        </authorList>
    </citation>
    <scope>NUCLEOTIDE SEQUENCE</scope>
    <source>
        <strain evidence="1">CGMCC 1.12777</strain>
    </source>
</reference>
<accession>A0A8J3ENC5</accession>
<dbReference type="RefSeq" id="WP_188498523.1">
    <property type="nucleotide sequence ID" value="NZ_BMFV01000031.1"/>
</dbReference>
<evidence type="ECO:0000313" key="1">
    <source>
        <dbReference type="EMBL" id="GGH86204.1"/>
    </source>
</evidence>
<organism evidence="1 2">
    <name type="scientific">Pullulanibacillus pueri</name>
    <dbReference type="NCBI Taxonomy" id="1437324"/>
    <lineage>
        <taxon>Bacteria</taxon>
        <taxon>Bacillati</taxon>
        <taxon>Bacillota</taxon>
        <taxon>Bacilli</taxon>
        <taxon>Bacillales</taxon>
        <taxon>Sporolactobacillaceae</taxon>
        <taxon>Pullulanibacillus</taxon>
    </lineage>
</organism>
<keyword evidence="2" id="KW-1185">Reference proteome</keyword>
<gene>
    <name evidence="1" type="ORF">GCM10007096_33360</name>
</gene>
<sequence length="261" mass="30439">MNHKHNTALEIKSEDIPLYKKLGFRPQTTQVFYAKAIVSFFKKVAVRQPDEGQALRTELSLFTQFMENERFTSWEECQKNVWEKLLTFSYIDLDYEQTQSKAQSFYKTILDLARWLDEHEKHDFLFASGVEAVEAKYQEEVLSAIRVLEIYRGKVENPFLTGYEDIRRETLLDEVGSQRTSEGVFEIVDLLDETMELKSLLTKKTFTVHVSKLIANDVHLGTTFIGVLNEAYPNQWEILTLDRVFPPTAKSYLYKNIGIKI</sequence>
<dbReference type="AlphaFoldDB" id="A0A8J3ENC5"/>
<comment type="caution">
    <text evidence="1">The sequence shown here is derived from an EMBL/GenBank/DDBJ whole genome shotgun (WGS) entry which is preliminary data.</text>
</comment>
<reference evidence="1" key="2">
    <citation type="submission" date="2020-09" db="EMBL/GenBank/DDBJ databases">
        <authorList>
            <person name="Sun Q."/>
            <person name="Zhou Y."/>
        </authorList>
    </citation>
    <scope>NUCLEOTIDE SEQUENCE</scope>
    <source>
        <strain evidence="1">CGMCC 1.12777</strain>
    </source>
</reference>
<name>A0A8J3ENC5_9BACL</name>
<dbReference type="Proteomes" id="UP000656813">
    <property type="component" value="Unassembled WGS sequence"/>
</dbReference>